<comment type="catalytic activity">
    <reaction evidence="8">
        <text>L-cysteinyl-[protein] + hexadecanoyl-CoA = S-hexadecanoyl-L-cysteinyl-[protein] + CoA</text>
        <dbReference type="Rhea" id="RHEA:36683"/>
        <dbReference type="Rhea" id="RHEA-COMP:10131"/>
        <dbReference type="Rhea" id="RHEA-COMP:11032"/>
        <dbReference type="ChEBI" id="CHEBI:29950"/>
        <dbReference type="ChEBI" id="CHEBI:57287"/>
        <dbReference type="ChEBI" id="CHEBI:57379"/>
        <dbReference type="ChEBI" id="CHEBI:74151"/>
        <dbReference type="EC" id="2.3.1.225"/>
    </reaction>
</comment>
<evidence type="ECO:0000256" key="8">
    <source>
        <dbReference type="RuleBase" id="RU079119"/>
    </source>
</evidence>
<dbReference type="AlphaFoldDB" id="A0AAD5IFE1"/>
<keyword evidence="11" id="KW-1185">Reference proteome</keyword>
<dbReference type="PANTHER" id="PTHR22883:SF391">
    <property type="entry name" value="PROTEIN S-ACYLTRANSFERASE 3-RELATED"/>
    <property type="match status" value="1"/>
</dbReference>
<dbReference type="EC" id="2.3.1.225" evidence="8"/>
<evidence type="ECO:0000256" key="6">
    <source>
        <dbReference type="ARBA" id="ARBA00023136"/>
    </source>
</evidence>
<dbReference type="GO" id="GO:0005783">
    <property type="term" value="C:endoplasmic reticulum"/>
    <property type="evidence" value="ECO:0007669"/>
    <property type="project" value="TreeGrafter"/>
</dbReference>
<keyword evidence="6 8" id="KW-0472">Membrane</keyword>
<reference evidence="10" key="1">
    <citation type="journal article" date="2022" name="Plant J.">
        <title>Strategies of tolerance reflected in two North American maple genomes.</title>
        <authorList>
            <person name="McEvoy S.L."/>
            <person name="Sezen U.U."/>
            <person name="Trouern-Trend A."/>
            <person name="McMahon S.M."/>
            <person name="Schaberg P.G."/>
            <person name="Yang J."/>
            <person name="Wegrzyn J.L."/>
            <person name="Swenson N.G."/>
        </authorList>
    </citation>
    <scope>NUCLEOTIDE SEQUENCE</scope>
    <source>
        <strain evidence="10">91603</strain>
    </source>
</reference>
<evidence type="ECO:0000256" key="7">
    <source>
        <dbReference type="ARBA" id="ARBA00023315"/>
    </source>
</evidence>
<organism evidence="10 11">
    <name type="scientific">Acer negundo</name>
    <name type="common">Box elder</name>
    <dbReference type="NCBI Taxonomy" id="4023"/>
    <lineage>
        <taxon>Eukaryota</taxon>
        <taxon>Viridiplantae</taxon>
        <taxon>Streptophyta</taxon>
        <taxon>Embryophyta</taxon>
        <taxon>Tracheophyta</taxon>
        <taxon>Spermatophyta</taxon>
        <taxon>Magnoliopsida</taxon>
        <taxon>eudicotyledons</taxon>
        <taxon>Gunneridae</taxon>
        <taxon>Pentapetalae</taxon>
        <taxon>rosids</taxon>
        <taxon>malvids</taxon>
        <taxon>Sapindales</taxon>
        <taxon>Sapindaceae</taxon>
        <taxon>Hippocastanoideae</taxon>
        <taxon>Acereae</taxon>
        <taxon>Acer</taxon>
    </lineage>
</organism>
<feature type="transmembrane region" description="Helical" evidence="8">
    <location>
        <begin position="16"/>
        <end position="39"/>
    </location>
</feature>
<dbReference type="GO" id="GO:0006612">
    <property type="term" value="P:protein targeting to membrane"/>
    <property type="evidence" value="ECO:0007669"/>
    <property type="project" value="TreeGrafter"/>
</dbReference>
<keyword evidence="4 8" id="KW-0812">Transmembrane</keyword>
<evidence type="ECO:0000256" key="1">
    <source>
        <dbReference type="ARBA" id="ARBA00004127"/>
    </source>
</evidence>
<evidence type="ECO:0000256" key="5">
    <source>
        <dbReference type="ARBA" id="ARBA00022989"/>
    </source>
</evidence>
<evidence type="ECO:0000256" key="4">
    <source>
        <dbReference type="ARBA" id="ARBA00022692"/>
    </source>
</evidence>
<dbReference type="GO" id="GO:0019706">
    <property type="term" value="F:protein-cysteine S-palmitoyltransferase activity"/>
    <property type="evidence" value="ECO:0007669"/>
    <property type="project" value="UniProtKB-EC"/>
</dbReference>
<dbReference type="GO" id="GO:0005794">
    <property type="term" value="C:Golgi apparatus"/>
    <property type="evidence" value="ECO:0007669"/>
    <property type="project" value="TreeGrafter"/>
</dbReference>
<keyword evidence="3 8" id="KW-0808">Transferase</keyword>
<dbReference type="PROSITE" id="PS50216">
    <property type="entry name" value="DHHC"/>
    <property type="match status" value="1"/>
</dbReference>
<dbReference type="Pfam" id="PF01529">
    <property type="entry name" value="DHHC"/>
    <property type="match status" value="1"/>
</dbReference>
<dbReference type="Proteomes" id="UP001064489">
    <property type="component" value="Chromosome 2"/>
</dbReference>
<dbReference type="PANTHER" id="PTHR22883">
    <property type="entry name" value="ZINC FINGER DHHC DOMAIN CONTAINING PROTEIN"/>
    <property type="match status" value="1"/>
</dbReference>
<dbReference type="EMBL" id="JAJSOW010000106">
    <property type="protein sequence ID" value="KAI9161212.1"/>
    <property type="molecule type" value="Genomic_DNA"/>
</dbReference>
<keyword evidence="7 8" id="KW-0012">Acyltransferase</keyword>
<reference evidence="10" key="2">
    <citation type="submission" date="2023-02" db="EMBL/GenBank/DDBJ databases">
        <authorList>
            <person name="Swenson N.G."/>
            <person name="Wegrzyn J.L."/>
            <person name="Mcevoy S.L."/>
        </authorList>
    </citation>
    <scope>NUCLEOTIDE SEQUENCE</scope>
    <source>
        <strain evidence="10">91603</strain>
        <tissue evidence="10">Leaf</tissue>
    </source>
</reference>
<comment type="subcellular location">
    <subcellularLocation>
        <location evidence="1">Endomembrane system</location>
        <topology evidence="1">Multi-pass membrane protein</topology>
    </subcellularLocation>
</comment>
<dbReference type="InterPro" id="IPR001594">
    <property type="entry name" value="Palmitoyltrfase_DHHC"/>
</dbReference>
<dbReference type="InterPro" id="IPR039859">
    <property type="entry name" value="PFA4/ZDH16/20/ERF2-like"/>
</dbReference>
<evidence type="ECO:0000259" key="9">
    <source>
        <dbReference type="Pfam" id="PF01529"/>
    </source>
</evidence>
<comment type="caution">
    <text evidence="10">The sequence shown here is derived from an EMBL/GenBank/DDBJ whole genome shotgun (WGS) entry which is preliminary data.</text>
</comment>
<comment type="domain">
    <text evidence="8">The DHHC domain is required for palmitoyltransferase activity.</text>
</comment>
<accession>A0AAD5IFE1</accession>
<gene>
    <name evidence="10" type="ORF">LWI28_015484</name>
</gene>
<evidence type="ECO:0000256" key="2">
    <source>
        <dbReference type="ARBA" id="ARBA00008574"/>
    </source>
</evidence>
<feature type="transmembrane region" description="Helical" evidence="8">
    <location>
        <begin position="183"/>
        <end position="205"/>
    </location>
</feature>
<proteinExistence type="inferred from homology"/>
<evidence type="ECO:0000313" key="11">
    <source>
        <dbReference type="Proteomes" id="UP001064489"/>
    </source>
</evidence>
<evidence type="ECO:0000313" key="10">
    <source>
        <dbReference type="EMBL" id="KAI9161212.1"/>
    </source>
</evidence>
<comment type="similarity">
    <text evidence="2 8">Belongs to the DHHC palmitoyltransferase family.</text>
</comment>
<protein>
    <recommendedName>
        <fullName evidence="8">S-acyltransferase</fullName>
        <ecNumber evidence="8">2.3.1.225</ecNumber>
    </recommendedName>
    <alternativeName>
        <fullName evidence="8">Palmitoyltransferase</fullName>
    </alternativeName>
</protein>
<feature type="transmembrane region" description="Helical" evidence="8">
    <location>
        <begin position="140"/>
        <end position="163"/>
    </location>
</feature>
<feature type="domain" description="Palmitoyltransferase DHHC" evidence="9">
    <location>
        <begin position="94"/>
        <end position="216"/>
    </location>
</feature>
<keyword evidence="5 8" id="KW-1133">Transmembrane helix</keyword>
<name>A0AAD5IFE1_ACENE</name>
<sequence length="343" mass="39228">MFCVKMLFMIRKDDPLFSYPVLSVGVVLTVLDFVFLFLTSGRDPGIIPRNSHLPDSDEPFDMTTPSMEWVNNNKSLNLKLPRTKDVLVNGHTIKVKFCDTCLLYRPPRASHCSVCNNCVQRFDHHCPWVGQCIGLRNYPFFICFISSSTVLCIYVFVFSWINVLRQKGSFWSLMSHDVLSVCLIVYCFIAVWFVGGLTVFHLYLISTNQTTYENFRYRYDKKENPFNTGVLKNVKELFFAKIPPSMVNFRECATEDDYSFRSDTSEFNGGFTSSKGKFDIEMGKLSKDGEIRLPSILQNLDYSGIDDSLKKGGNGSPFDPFFIASTDQVSRNSPRCSTDKSYQ</sequence>
<evidence type="ECO:0000256" key="3">
    <source>
        <dbReference type="ARBA" id="ARBA00022679"/>
    </source>
</evidence>